<feature type="compositionally biased region" description="Basic and acidic residues" evidence="2">
    <location>
        <begin position="194"/>
        <end position="212"/>
    </location>
</feature>
<dbReference type="HOGENOM" id="CLU_299758_0_0_1"/>
<evidence type="ECO:0000259" key="3">
    <source>
        <dbReference type="Pfam" id="PF15456"/>
    </source>
</evidence>
<feature type="compositionally biased region" description="Gly residues" evidence="2">
    <location>
        <begin position="1"/>
        <end position="10"/>
    </location>
</feature>
<dbReference type="Pfam" id="PF25078">
    <property type="entry name" value="DUF7801"/>
    <property type="match status" value="1"/>
</dbReference>
<feature type="compositionally biased region" description="Polar residues" evidence="2">
    <location>
        <begin position="30"/>
        <end position="39"/>
    </location>
</feature>
<dbReference type="PANTHER" id="PTHR45615:SF80">
    <property type="entry name" value="GRIP DOMAIN-CONTAINING PROTEIN"/>
    <property type="match status" value="1"/>
</dbReference>
<dbReference type="EMBL" id="KB456267">
    <property type="protein sequence ID" value="EMF10506.1"/>
    <property type="molecule type" value="Genomic_DNA"/>
</dbReference>
<keyword evidence="6" id="KW-1185">Reference proteome</keyword>
<dbReference type="GeneID" id="27903411"/>
<feature type="coiled-coil region" evidence="1">
    <location>
        <begin position="639"/>
        <end position="757"/>
    </location>
</feature>
<keyword evidence="1" id="KW-0175">Coiled coil</keyword>
<dbReference type="Pfam" id="PF15456">
    <property type="entry name" value="Uds1"/>
    <property type="match status" value="1"/>
</dbReference>
<organism evidence="5 6">
    <name type="scientific">Sphaerulina musiva (strain SO2202)</name>
    <name type="common">Poplar stem canker fungus</name>
    <name type="synonym">Septoria musiva</name>
    <dbReference type="NCBI Taxonomy" id="692275"/>
    <lineage>
        <taxon>Eukaryota</taxon>
        <taxon>Fungi</taxon>
        <taxon>Dikarya</taxon>
        <taxon>Ascomycota</taxon>
        <taxon>Pezizomycotina</taxon>
        <taxon>Dothideomycetes</taxon>
        <taxon>Dothideomycetidae</taxon>
        <taxon>Mycosphaerellales</taxon>
        <taxon>Mycosphaerellaceae</taxon>
        <taxon>Sphaerulina</taxon>
    </lineage>
</organism>
<feature type="region of interest" description="Disordered" evidence="2">
    <location>
        <begin position="1"/>
        <end position="43"/>
    </location>
</feature>
<dbReference type="InterPro" id="IPR056703">
    <property type="entry name" value="DUF7801"/>
</dbReference>
<name>N1QE09_SPHMS</name>
<feature type="compositionally biased region" description="Polar residues" evidence="2">
    <location>
        <begin position="977"/>
        <end position="989"/>
    </location>
</feature>
<dbReference type="eggNOG" id="ENOG502QWKV">
    <property type="taxonomic scope" value="Eukaryota"/>
</dbReference>
<accession>N1QE09</accession>
<dbReference type="SUPFAM" id="SSF57997">
    <property type="entry name" value="Tropomyosin"/>
    <property type="match status" value="1"/>
</dbReference>
<sequence length="989" mass="110164">MQSTTGGGHQHGQQSVGELESYDGSGYGSPLSSARSSYVNGKPLPTIPAGTHVHDLSQSTNGGYGDFDFDASFPDPPTLPVSAATHAKTNGITHNGSHFDEIRFRLDDPPMGHHIQLNTNVNGEDHDVVGRHLLYETALLDTQSFEILGMGQIDELKKEHARLNSRIEAAERKLALENKMRDAAQNINRLYSSGKRDGRPDTPQSPDKDRHSLLGSRKRTSGSQGAQGLSQAEDELTQSLKKVDELNEQIRTLMDRRLVVERSLLRHTAAVLAEQANKPSETWLANGHRNLDDDDEVLGHAPDGIDEFDGIRDILKGAPAVSTGKAAVQQMQDEHERQLASVREQMQMQHEQTLNSLREKAEQQRREHEREMADMHSRLGRLNTQLRGVITETSQVRGQEPDAELDETPSETAEGALDHTLALLEDNMRAMQQERDKNRTHYARVQDSASETRNAVEQQLESLNSQLHRTLQTSSVMEALQSLEDPPEVTGHGYNFQLQYLEDSLYTLEKLLQEHNEQLEIAKHASSGTREAESTAATHAQRVAEYETVMADLWDIVCAEQKPAGLTSGLSTDATRNSAVSGGSSPIREDFSLQAFSARVQHLFDVASGSKEQQDILRRQIQQQRDLNGKSDMAKDREIQELQTRYEALNSSYDATQQDLAKAVENHIFADQQAQQARQELQVVMSELEQLHSAVNAAEARSRAVDERHALILSERDSLGAERDEHKQRLEDVQNEMQDMESELVRLTTELTMSKAELEGAYGTRKERQKEAGASEAELDALAALKDQEMAQMRREHGEKTKLLEQELQDMMSEFQEMTRESLELEKERGQLENLIDSLRERAEQLEAQLSDTQMQWMGVKSPGGPNGVVKESTSVMVLRQEFKKMMRESRAEGLRLLRAEQEERRRLETEIRKTRQLNSPLGRGPGTRSGSLAHNRLNSLASSHGGTSLMNGTTPATSLGSPPSGHGLPAGLSMGSPLSTQQRAQQAA</sequence>
<dbReference type="OMA" id="IDDYEVM"/>
<dbReference type="RefSeq" id="XP_016758627.1">
    <property type="nucleotide sequence ID" value="XM_016906274.1"/>
</dbReference>
<evidence type="ECO:0000256" key="2">
    <source>
        <dbReference type="SAM" id="MobiDB-lite"/>
    </source>
</evidence>
<feature type="coiled-coil region" evidence="1">
    <location>
        <begin position="325"/>
        <end position="385"/>
    </location>
</feature>
<reference evidence="5 6" key="1">
    <citation type="journal article" date="2012" name="PLoS Pathog.">
        <title>Diverse lifestyles and strategies of plant pathogenesis encoded in the genomes of eighteen Dothideomycetes fungi.</title>
        <authorList>
            <person name="Ohm R.A."/>
            <person name="Feau N."/>
            <person name="Henrissat B."/>
            <person name="Schoch C.L."/>
            <person name="Horwitz B.A."/>
            <person name="Barry K.W."/>
            <person name="Condon B.J."/>
            <person name="Copeland A.C."/>
            <person name="Dhillon B."/>
            <person name="Glaser F."/>
            <person name="Hesse C.N."/>
            <person name="Kosti I."/>
            <person name="LaButti K."/>
            <person name="Lindquist E.A."/>
            <person name="Lucas S."/>
            <person name="Salamov A.A."/>
            <person name="Bradshaw R.E."/>
            <person name="Ciuffetti L."/>
            <person name="Hamelin R.C."/>
            <person name="Kema G.H.J."/>
            <person name="Lawrence C."/>
            <person name="Scott J.A."/>
            <person name="Spatafora J.W."/>
            <person name="Turgeon B.G."/>
            <person name="de Wit P.J.G.M."/>
            <person name="Zhong S."/>
            <person name="Goodwin S.B."/>
            <person name="Grigoriev I.V."/>
        </authorList>
    </citation>
    <scope>NUCLEOTIDE SEQUENCE [LARGE SCALE GENOMIC DNA]</scope>
    <source>
        <strain evidence="5 6">SO2202</strain>
    </source>
</reference>
<feature type="coiled-coil region" evidence="1">
    <location>
        <begin position="801"/>
        <end position="856"/>
    </location>
</feature>
<feature type="domain" description="Up-regulated during septation protein 1" evidence="3">
    <location>
        <begin position="132"/>
        <end position="273"/>
    </location>
</feature>
<feature type="compositionally biased region" description="Polar residues" evidence="2">
    <location>
        <begin position="929"/>
        <end position="962"/>
    </location>
</feature>
<dbReference type="PANTHER" id="PTHR45615">
    <property type="entry name" value="MYOSIN HEAVY CHAIN, NON-MUSCLE"/>
    <property type="match status" value="1"/>
</dbReference>
<dbReference type="Proteomes" id="UP000016931">
    <property type="component" value="Unassembled WGS sequence"/>
</dbReference>
<evidence type="ECO:0000313" key="5">
    <source>
        <dbReference type="EMBL" id="EMF10506.1"/>
    </source>
</evidence>
<feature type="coiled-coil region" evidence="1">
    <location>
        <begin position="498"/>
        <end position="525"/>
    </location>
</feature>
<dbReference type="InterPro" id="IPR029191">
    <property type="entry name" value="Uds1"/>
</dbReference>
<dbReference type="AlphaFoldDB" id="N1QE09"/>
<feature type="region of interest" description="Disordered" evidence="2">
    <location>
        <begin position="189"/>
        <end position="235"/>
    </location>
</feature>
<feature type="coiled-coil region" evidence="1">
    <location>
        <begin position="421"/>
        <end position="473"/>
    </location>
</feature>
<feature type="region of interest" description="Disordered" evidence="2">
    <location>
        <begin position="909"/>
        <end position="989"/>
    </location>
</feature>
<evidence type="ECO:0000313" key="6">
    <source>
        <dbReference type="Proteomes" id="UP000016931"/>
    </source>
</evidence>
<gene>
    <name evidence="5" type="ORF">SEPMUDRAFT_150592</name>
</gene>
<dbReference type="Gene3D" id="1.10.287.1490">
    <property type="match status" value="1"/>
</dbReference>
<feature type="compositionally biased region" description="Polar residues" evidence="2">
    <location>
        <begin position="221"/>
        <end position="230"/>
    </location>
</feature>
<feature type="coiled-coil region" evidence="1">
    <location>
        <begin position="153"/>
        <end position="187"/>
    </location>
</feature>
<evidence type="ECO:0000256" key="1">
    <source>
        <dbReference type="SAM" id="Coils"/>
    </source>
</evidence>
<feature type="domain" description="DUF7801" evidence="4">
    <location>
        <begin position="722"/>
        <end position="859"/>
    </location>
</feature>
<evidence type="ECO:0000259" key="4">
    <source>
        <dbReference type="Pfam" id="PF25078"/>
    </source>
</evidence>
<proteinExistence type="predicted"/>
<dbReference type="OrthoDB" id="5569911at2759"/>
<protein>
    <submittedName>
        <fullName evidence="5">Uncharacterized protein</fullName>
    </submittedName>
</protein>